<dbReference type="SUPFAM" id="SSF51735">
    <property type="entry name" value="NAD(P)-binding Rossmann-fold domains"/>
    <property type="match status" value="1"/>
</dbReference>
<evidence type="ECO:0000256" key="1">
    <source>
        <dbReference type="ARBA" id="ARBA00023027"/>
    </source>
</evidence>
<dbReference type="Gene3D" id="3.40.50.720">
    <property type="entry name" value="NAD(P)-binding Rossmann-like Domain"/>
    <property type="match status" value="1"/>
</dbReference>
<protein>
    <submittedName>
        <fullName evidence="5">Predicted dehydrogenase</fullName>
    </submittedName>
</protein>
<organism evidence="5 6">
    <name type="scientific">Paramicrobacterium humi</name>
    <dbReference type="NCBI Taxonomy" id="640635"/>
    <lineage>
        <taxon>Bacteria</taxon>
        <taxon>Bacillati</taxon>
        <taxon>Actinomycetota</taxon>
        <taxon>Actinomycetes</taxon>
        <taxon>Micrococcales</taxon>
        <taxon>Microbacteriaceae</taxon>
        <taxon>Paramicrobacterium</taxon>
    </lineage>
</organism>
<feature type="compositionally biased region" description="Polar residues" evidence="2">
    <location>
        <begin position="476"/>
        <end position="497"/>
    </location>
</feature>
<dbReference type="PANTHER" id="PTHR43377:SF1">
    <property type="entry name" value="BILIVERDIN REDUCTASE A"/>
    <property type="match status" value="1"/>
</dbReference>
<keyword evidence="1" id="KW-0520">NAD</keyword>
<feature type="domain" description="Gfo/Idh/MocA-like oxidoreductase N-terminal" evidence="3">
    <location>
        <begin position="6"/>
        <end position="125"/>
    </location>
</feature>
<dbReference type="Proteomes" id="UP000199183">
    <property type="component" value="Unassembled WGS sequence"/>
</dbReference>
<dbReference type="STRING" id="640635.SAMN04489806_1168"/>
<dbReference type="EMBL" id="FNRY01000001">
    <property type="protein sequence ID" value="SEB57861.1"/>
    <property type="molecule type" value="Genomic_DNA"/>
</dbReference>
<reference evidence="5 6" key="1">
    <citation type="submission" date="2016-10" db="EMBL/GenBank/DDBJ databases">
        <authorList>
            <person name="de Groot N.N."/>
        </authorList>
    </citation>
    <scope>NUCLEOTIDE SEQUENCE [LARGE SCALE GENOMIC DNA]</scope>
    <source>
        <strain evidence="5 6">DSM 21799</strain>
    </source>
</reference>
<dbReference type="GO" id="GO:0000166">
    <property type="term" value="F:nucleotide binding"/>
    <property type="evidence" value="ECO:0007669"/>
    <property type="project" value="InterPro"/>
</dbReference>
<evidence type="ECO:0000259" key="3">
    <source>
        <dbReference type="Pfam" id="PF01408"/>
    </source>
</evidence>
<keyword evidence="6" id="KW-1185">Reference proteome</keyword>
<dbReference type="AlphaFoldDB" id="A0A1H4KH65"/>
<proteinExistence type="predicted"/>
<dbReference type="Pfam" id="PF01408">
    <property type="entry name" value="GFO_IDH_MocA"/>
    <property type="match status" value="1"/>
</dbReference>
<dbReference type="Gene3D" id="3.30.360.10">
    <property type="entry name" value="Dihydrodipicolinate Reductase, domain 2"/>
    <property type="match status" value="1"/>
</dbReference>
<dbReference type="InterPro" id="IPR055170">
    <property type="entry name" value="GFO_IDH_MocA-like_dom"/>
</dbReference>
<feature type="domain" description="GFO/IDH/MocA-like oxidoreductase" evidence="4">
    <location>
        <begin position="134"/>
        <end position="258"/>
    </location>
</feature>
<evidence type="ECO:0000313" key="5">
    <source>
        <dbReference type="EMBL" id="SEB57861.1"/>
    </source>
</evidence>
<evidence type="ECO:0000313" key="6">
    <source>
        <dbReference type="Proteomes" id="UP000199183"/>
    </source>
</evidence>
<dbReference type="Pfam" id="PF22725">
    <property type="entry name" value="GFO_IDH_MocA_C3"/>
    <property type="match status" value="1"/>
</dbReference>
<dbReference type="InterPro" id="IPR000683">
    <property type="entry name" value="Gfo/Idh/MocA-like_OxRdtase_N"/>
</dbReference>
<evidence type="ECO:0000256" key="2">
    <source>
        <dbReference type="SAM" id="MobiDB-lite"/>
    </source>
</evidence>
<gene>
    <name evidence="5" type="ORF">SAMN04489806_1168</name>
</gene>
<dbReference type="SUPFAM" id="SSF55347">
    <property type="entry name" value="Glyceraldehyde-3-phosphate dehydrogenase-like, C-terminal domain"/>
    <property type="match status" value="1"/>
</dbReference>
<dbReference type="InterPro" id="IPR036291">
    <property type="entry name" value="NAD(P)-bd_dom_sf"/>
</dbReference>
<accession>A0A1H4KH65</accession>
<sequence>MSPNPLRIGLIGAGGIAGAHVAGYKRNPDTVVFAAVADPVTANAEARAAGTGAIVYADYNQMIAEADIDAVDICLPHHLHKDAIVAAARAGKHVLCEKPLCLNADEAVEVSAAVAASGVTVMCAHNQLFLPAVAEAKRLLEAGLLGQVYEVRTTDSFFNDFTPESMGWRADARTSGGGELIDTGYHPAYLLLHLAGGVPTEAVAMLSRHRLAFMEGEDSANVLVRFDNGVVGTIVTSWAYEPAANTERFSVVGELGSMHSDGRSLSYRLRGADAVTVEFDEVHEFAAEVEHFADSIRNGTRPIHTHKEGIEVLGMILAAYESARTGAFVPVIRAEDTPLPEEAPGSRCSPTCRSGYARGPAVEPRGPAVEPRGRSCASSTIVEGSASGFSMRSSRRSIAVSPSAKASWATVVTPGLTIVIQRASSNETMLISLGMRMPRSPAARQAPSASRLFAANSAVGGSRRAKAFTAACRAASTLQPAETTSEGSTSMPASSSDRWYPANRSLPVVQPVSSMSSAMRRWPRPTR</sequence>
<evidence type="ECO:0000259" key="4">
    <source>
        <dbReference type="Pfam" id="PF22725"/>
    </source>
</evidence>
<dbReference type="InterPro" id="IPR051450">
    <property type="entry name" value="Gfo/Idh/MocA_Oxidoreductases"/>
</dbReference>
<feature type="region of interest" description="Disordered" evidence="2">
    <location>
        <begin position="476"/>
        <end position="502"/>
    </location>
</feature>
<name>A0A1H4KH65_9MICO</name>
<dbReference type="PANTHER" id="PTHR43377">
    <property type="entry name" value="BILIVERDIN REDUCTASE A"/>
    <property type="match status" value="1"/>
</dbReference>